<evidence type="ECO:0000313" key="2">
    <source>
        <dbReference type="Proteomes" id="UP000479710"/>
    </source>
</evidence>
<protein>
    <submittedName>
        <fullName evidence="1">Uncharacterized protein</fullName>
    </submittedName>
</protein>
<reference evidence="1 2" key="1">
    <citation type="submission" date="2019-11" db="EMBL/GenBank/DDBJ databases">
        <title>Whole genome sequence of Oryza granulata.</title>
        <authorList>
            <person name="Li W."/>
        </authorList>
    </citation>
    <scope>NUCLEOTIDE SEQUENCE [LARGE SCALE GENOMIC DNA]</scope>
    <source>
        <strain evidence="2">cv. Menghai</strain>
        <tissue evidence="1">Leaf</tissue>
    </source>
</reference>
<dbReference type="EMBL" id="SPHZ02000006">
    <property type="protein sequence ID" value="KAF0910638.1"/>
    <property type="molecule type" value="Genomic_DNA"/>
</dbReference>
<accession>A0A6G1DDE5</accession>
<name>A0A6G1DDE5_9ORYZ</name>
<dbReference type="Proteomes" id="UP000479710">
    <property type="component" value="Unassembled WGS sequence"/>
</dbReference>
<gene>
    <name evidence="1" type="ORF">E2562_004634</name>
</gene>
<keyword evidence="2" id="KW-1185">Reference proteome</keyword>
<dbReference type="AlphaFoldDB" id="A0A6G1DDE5"/>
<proteinExistence type="predicted"/>
<organism evidence="1 2">
    <name type="scientific">Oryza meyeriana var. granulata</name>
    <dbReference type="NCBI Taxonomy" id="110450"/>
    <lineage>
        <taxon>Eukaryota</taxon>
        <taxon>Viridiplantae</taxon>
        <taxon>Streptophyta</taxon>
        <taxon>Embryophyta</taxon>
        <taxon>Tracheophyta</taxon>
        <taxon>Spermatophyta</taxon>
        <taxon>Magnoliopsida</taxon>
        <taxon>Liliopsida</taxon>
        <taxon>Poales</taxon>
        <taxon>Poaceae</taxon>
        <taxon>BOP clade</taxon>
        <taxon>Oryzoideae</taxon>
        <taxon>Oryzeae</taxon>
        <taxon>Oryzinae</taxon>
        <taxon>Oryza</taxon>
        <taxon>Oryza meyeriana</taxon>
    </lineage>
</organism>
<comment type="caution">
    <text evidence="1">The sequence shown here is derived from an EMBL/GenBank/DDBJ whole genome shotgun (WGS) entry which is preliminary data.</text>
</comment>
<evidence type="ECO:0000313" key="1">
    <source>
        <dbReference type="EMBL" id="KAF0910638.1"/>
    </source>
</evidence>
<sequence length="71" mass="8496">MADKRAAKKVQALQHLEERFKRRIAKRLDREDKPTEDIRLYLRVLPEGRKQRLQLPTCNRRTENVVLVADD</sequence>